<reference evidence="4" key="1">
    <citation type="submission" date="2024-04" db="EMBL/GenBank/DDBJ databases">
        <title>Phylogenomic analyses of a clade within the roseobacter group suggest taxonomic reassignments of species of the genera Aestuariivita, Citreicella, Loktanella, Nautella, Pelagibaca, Ruegeria, Thalassobius, Thiobacimonas and Tropicibacter, and the proposal o.</title>
        <authorList>
            <person name="Jeon C.O."/>
        </authorList>
    </citation>
    <scope>NUCLEOTIDE SEQUENCE [LARGE SCALE GENOMIC DNA]</scope>
    <source>
        <strain evidence="4">BS5-3</strain>
    </source>
</reference>
<evidence type="ECO:0000313" key="4">
    <source>
        <dbReference type="Proteomes" id="UP001440612"/>
    </source>
</evidence>
<feature type="coiled-coil region" evidence="1">
    <location>
        <begin position="332"/>
        <end position="370"/>
    </location>
</feature>
<keyword evidence="2" id="KW-1133">Transmembrane helix</keyword>
<feature type="transmembrane region" description="Helical" evidence="2">
    <location>
        <begin position="162"/>
        <end position="185"/>
    </location>
</feature>
<evidence type="ECO:0000256" key="1">
    <source>
        <dbReference type="SAM" id="Coils"/>
    </source>
</evidence>
<gene>
    <name evidence="3" type="ORF">AABB29_09850</name>
</gene>
<dbReference type="Proteomes" id="UP001440612">
    <property type="component" value="Chromosome"/>
</dbReference>
<feature type="transmembrane region" description="Helical" evidence="2">
    <location>
        <begin position="229"/>
        <end position="249"/>
    </location>
</feature>
<dbReference type="EMBL" id="CP150951">
    <property type="protein sequence ID" value="WZC50882.1"/>
    <property type="molecule type" value="Genomic_DNA"/>
</dbReference>
<accession>A0ABZ2V9K4</accession>
<keyword evidence="2" id="KW-0812">Transmembrane</keyword>
<feature type="transmembrane region" description="Helical" evidence="2">
    <location>
        <begin position="191"/>
        <end position="217"/>
    </location>
</feature>
<evidence type="ECO:0000313" key="3">
    <source>
        <dbReference type="EMBL" id="WZC50882.1"/>
    </source>
</evidence>
<evidence type="ECO:0000256" key="2">
    <source>
        <dbReference type="SAM" id="Phobius"/>
    </source>
</evidence>
<keyword evidence="1" id="KW-0175">Coiled coil</keyword>
<sequence length="508" mass="57019">MNSSDARTQNMFKSISDLFKNEAFVPSASVFPEIDNDRLSRELDLKVKGGTRGRKGLPRKEDQTLDQIELEAVSKVEALRRRGLENFETNRQVYSERLNQVGTAKMQVETVADDTKSRFLEETIRWRSAMVAPRERVQETYNWRNRFREIHKLERPAKKASSLVSIIGLGFVMVMLESAGNAYLFAQKNTLGLLGGLMAAFLVSFGNVAISTLLGMATRYINIRGISRIFLTLLGLGFFLLWLVFATGYNLGVAHFRDAVETVGEWREAGEIAMQTLVANPISLHTMESYILFLLGAFISIISLLKGYHSSDPYPGYSKVQADLTNARESYVDHLEEALETLSDHRDEAVETLHEALEEVQRNIRDSIDALYGQRTLTSGVSAFLEQTDIAANFLLSVYREANRAARPDGDEVPPYFLESFQFKPFNPPALESVDRSEAEGQVREIEALISKTIKEMFDVFEQAVQDHYELDELEGVFTNSARVMAGSRTTRSDASALQVISGKSEAS</sequence>
<evidence type="ECO:0008006" key="5">
    <source>
        <dbReference type="Google" id="ProtNLM"/>
    </source>
</evidence>
<feature type="transmembrane region" description="Helical" evidence="2">
    <location>
        <begin position="290"/>
        <end position="308"/>
    </location>
</feature>
<keyword evidence="2" id="KW-0472">Membrane</keyword>
<dbReference type="RefSeq" id="WP_341368979.1">
    <property type="nucleotide sequence ID" value="NZ_CP150951.2"/>
</dbReference>
<name>A0ABZ2V9K4_9RHOB</name>
<protein>
    <recommendedName>
        <fullName evidence="5">Transmembrane protein</fullName>
    </recommendedName>
</protein>
<keyword evidence="4" id="KW-1185">Reference proteome</keyword>
<proteinExistence type="predicted"/>
<organism evidence="3 4">
    <name type="scientific">Yoonia phaeophyticola</name>
    <dbReference type="NCBI Taxonomy" id="3137369"/>
    <lineage>
        <taxon>Bacteria</taxon>
        <taxon>Pseudomonadati</taxon>
        <taxon>Pseudomonadota</taxon>
        <taxon>Alphaproteobacteria</taxon>
        <taxon>Rhodobacterales</taxon>
        <taxon>Paracoccaceae</taxon>
        <taxon>Yoonia</taxon>
    </lineage>
</organism>